<comment type="caution">
    <text evidence="5">The sequence shown here is derived from an EMBL/GenBank/DDBJ whole genome shotgun (WGS) entry which is preliminary data.</text>
</comment>
<evidence type="ECO:0000313" key="6">
    <source>
        <dbReference type="Proteomes" id="UP000026682"/>
    </source>
</evidence>
<name>A0A158M0Z0_9BORD</name>
<dbReference type="Pfam" id="PF00535">
    <property type="entry name" value="Glycos_transf_2"/>
    <property type="match status" value="1"/>
</dbReference>
<dbReference type="CDD" id="cd00761">
    <property type="entry name" value="Glyco_tranf_GTA_type"/>
    <property type="match status" value="1"/>
</dbReference>
<evidence type="ECO:0000256" key="2">
    <source>
        <dbReference type="ARBA" id="ARBA00022676"/>
    </source>
</evidence>
<dbReference type="InterPro" id="IPR029044">
    <property type="entry name" value="Nucleotide-diphossugar_trans"/>
</dbReference>
<proteinExistence type="inferred from homology"/>
<keyword evidence="3 5" id="KW-0808">Transferase</keyword>
<gene>
    <name evidence="5" type="ORF">L497_1363</name>
</gene>
<dbReference type="SUPFAM" id="SSF53448">
    <property type="entry name" value="Nucleotide-diphospho-sugar transferases"/>
    <property type="match status" value="1"/>
</dbReference>
<dbReference type="GO" id="GO:0016757">
    <property type="term" value="F:glycosyltransferase activity"/>
    <property type="evidence" value="ECO:0007669"/>
    <property type="project" value="UniProtKB-KW"/>
</dbReference>
<comment type="similarity">
    <text evidence="1">Belongs to the glycosyltransferase 2 family.</text>
</comment>
<accession>A0A158M0Z0</accession>
<organism evidence="5 6">
    <name type="scientific">Bordetella holmesii CDC-H585-BH</name>
    <dbReference type="NCBI Taxonomy" id="1331206"/>
    <lineage>
        <taxon>Bacteria</taxon>
        <taxon>Pseudomonadati</taxon>
        <taxon>Pseudomonadota</taxon>
        <taxon>Betaproteobacteria</taxon>
        <taxon>Burkholderiales</taxon>
        <taxon>Alcaligenaceae</taxon>
        <taxon>Bordetella</taxon>
    </lineage>
</organism>
<dbReference type="PANTHER" id="PTHR43685:SF5">
    <property type="entry name" value="GLYCOSYLTRANSFERASE EPSE-RELATED"/>
    <property type="match status" value="1"/>
</dbReference>
<evidence type="ECO:0000256" key="3">
    <source>
        <dbReference type="ARBA" id="ARBA00022679"/>
    </source>
</evidence>
<reference evidence="5 6" key="1">
    <citation type="submission" date="2014-03" db="EMBL/GenBank/DDBJ databases">
        <title>Genome sequence of Bordetella holmseii.</title>
        <authorList>
            <person name="Harvill E."/>
            <person name="Goodfield L.L."/>
            <person name="Ivanov Y."/>
            <person name="Meyer J.A."/>
            <person name="Newth C."/>
            <person name="Cassiday P."/>
            <person name="Tondella M.L."/>
            <person name="Liao P."/>
            <person name="Zimmerman J."/>
            <person name="Meert K."/>
            <person name="Wessel D."/>
            <person name="Berger J."/>
            <person name="Dean J.M."/>
            <person name="Holubkov R."/>
            <person name="Burr J."/>
            <person name="Liu T."/>
            <person name="Brinkac L.M."/>
            <person name="Sanka R."/>
            <person name="Kim M."/>
            <person name="Losada L."/>
        </authorList>
    </citation>
    <scope>NUCLEOTIDE SEQUENCE [LARGE SCALE GENOMIC DNA]</scope>
    <source>
        <strain evidence="5 6">CDC-H585-BH</strain>
    </source>
</reference>
<dbReference type="PANTHER" id="PTHR43685">
    <property type="entry name" value="GLYCOSYLTRANSFERASE"/>
    <property type="match status" value="1"/>
</dbReference>
<dbReference type="EMBL" id="JFZZ01000108">
    <property type="protein sequence ID" value="KAK88877.1"/>
    <property type="molecule type" value="Genomic_DNA"/>
</dbReference>
<evidence type="ECO:0000256" key="1">
    <source>
        <dbReference type="ARBA" id="ARBA00006739"/>
    </source>
</evidence>
<dbReference type="PATRIC" id="fig|1331206.3.peg.2691"/>
<feature type="domain" description="Glycosyltransferase 2-like" evidence="4">
    <location>
        <begin position="212"/>
        <end position="333"/>
    </location>
</feature>
<dbReference type="Gene3D" id="3.90.550.10">
    <property type="entry name" value="Spore Coat Polysaccharide Biosynthesis Protein SpsA, Chain A"/>
    <property type="match status" value="1"/>
</dbReference>
<keyword evidence="2 5" id="KW-0328">Glycosyltransferase</keyword>
<dbReference type="Proteomes" id="UP000026682">
    <property type="component" value="Unassembled WGS sequence"/>
</dbReference>
<dbReference type="InterPro" id="IPR001173">
    <property type="entry name" value="Glyco_trans_2-like"/>
</dbReference>
<dbReference type="STRING" id="35814.BBB42_10150"/>
<evidence type="ECO:0000313" key="5">
    <source>
        <dbReference type="EMBL" id="KAK88877.1"/>
    </source>
</evidence>
<dbReference type="AlphaFoldDB" id="A0A158M0Z0"/>
<dbReference type="EC" id="2.4.-.-" evidence="5"/>
<sequence length="445" mass="49897">MFGTTLLNICQKRVHKAVNMLQAWQVLHRHADDPLRLNRIGLFETSQRTKGGGLDCELARARAMLEWTGADARLHPADFSGRVSDFERQQYALTLGRQNPEQANTWLKRSESALSLAMALAASDADAAQWHAAALPTPRRTNLKKANNLHAVVAAQHCLAGQFGQARKHLTHLLTNAGGELATTNRPLTMDEFYARKTSIVPSEIQDHVLVSVIICARDAESYIDNTLLSVERQTYQNIEIVAVDDGSTDNTFQHILAAASINARINPLRIDNCGTYAARNIALTRSRGSFITFLDADDVMLPRRIERQLGMVHAYRAMACTSRLLRLTALGQLVSPRIYPLIRHNPASMMMRREVLDRLGPYEEVRFGADDEYEHRIRLHCGTGSVVRDADVHTIALHRDDSLTQSPTTGLNSPTGRQGRIRYREDWIRRHMEEGLSGRQLSQS</sequence>
<dbReference type="InterPro" id="IPR050834">
    <property type="entry name" value="Glycosyltransf_2"/>
</dbReference>
<evidence type="ECO:0000259" key="4">
    <source>
        <dbReference type="Pfam" id="PF00535"/>
    </source>
</evidence>
<protein>
    <submittedName>
        <fullName evidence="5">Glycosyltransferase, group 2 family protein</fullName>
        <ecNumber evidence="5">2.4.-.-</ecNumber>
    </submittedName>
</protein>